<comment type="caution">
    <text evidence="1">The sequence shown here is derived from an EMBL/GenBank/DDBJ whole genome shotgun (WGS) entry which is preliminary data.</text>
</comment>
<feature type="non-terminal residue" evidence="1">
    <location>
        <position position="1"/>
    </location>
</feature>
<dbReference type="InterPro" id="IPR036236">
    <property type="entry name" value="Znf_C2H2_sf"/>
</dbReference>
<feature type="non-terminal residue" evidence="1">
    <location>
        <position position="121"/>
    </location>
</feature>
<reference evidence="1 2" key="1">
    <citation type="submission" date="2017-12" db="EMBL/GenBank/DDBJ databases">
        <title>High-resolution comparative analysis of great ape genomes.</title>
        <authorList>
            <person name="Pollen A."/>
            <person name="Hastie A."/>
            <person name="Hormozdiari F."/>
            <person name="Dougherty M."/>
            <person name="Liu R."/>
            <person name="Chaisson M."/>
            <person name="Hoppe E."/>
            <person name="Hill C."/>
            <person name="Pang A."/>
            <person name="Hillier L."/>
            <person name="Baker C."/>
            <person name="Armstrong J."/>
            <person name="Shendure J."/>
            <person name="Paten B."/>
            <person name="Wilson R."/>
            <person name="Chao H."/>
            <person name="Schneider V."/>
            <person name="Ventura M."/>
            <person name="Kronenberg Z."/>
            <person name="Murali S."/>
            <person name="Gordon D."/>
            <person name="Cantsilieris S."/>
            <person name="Munson K."/>
            <person name="Nelson B."/>
            <person name="Raja A."/>
            <person name="Underwood J."/>
            <person name="Diekhans M."/>
            <person name="Fiddes I."/>
            <person name="Haussler D."/>
            <person name="Eichler E."/>
        </authorList>
    </citation>
    <scope>NUCLEOTIDE SEQUENCE [LARGE SCALE GENOMIC DNA]</scope>
    <source>
        <strain evidence="1">Yerkes chimp pedigree #C0471</strain>
    </source>
</reference>
<dbReference type="AlphaFoldDB" id="A0A2J8JPQ3"/>
<sequence>VRRHEMVAKPPVMCSHFTQDFWPEQHIKDPFQKATLRRYKNCEHKNVHFKKDRKSVDECKVHRGGYNGFNQCLPATQSKIFLFDKCVKAFHKFSNSNRHKISHTEKKLFKCKECGKSFCML</sequence>
<dbReference type="EMBL" id="NBAG03000435">
    <property type="protein sequence ID" value="PNI24759.1"/>
    <property type="molecule type" value="Genomic_DNA"/>
</dbReference>
<name>A0A2J8JPQ3_PANTR</name>
<accession>A0A2J8JPQ3</accession>
<protein>
    <submittedName>
        <fullName evidence="1">ZNF43 isoform 12</fullName>
    </submittedName>
</protein>
<evidence type="ECO:0000313" key="2">
    <source>
        <dbReference type="Proteomes" id="UP000236370"/>
    </source>
</evidence>
<evidence type="ECO:0000313" key="1">
    <source>
        <dbReference type="EMBL" id="PNI24759.1"/>
    </source>
</evidence>
<gene>
    <name evidence="1" type="ORF">CK820_G0045565</name>
</gene>
<dbReference type="Gene3D" id="3.30.160.60">
    <property type="entry name" value="Classic Zinc Finger"/>
    <property type="match status" value="1"/>
</dbReference>
<dbReference type="Proteomes" id="UP000236370">
    <property type="component" value="Unassembled WGS sequence"/>
</dbReference>
<organism evidence="1 2">
    <name type="scientific">Pan troglodytes</name>
    <name type="common">Chimpanzee</name>
    <dbReference type="NCBI Taxonomy" id="9598"/>
    <lineage>
        <taxon>Eukaryota</taxon>
        <taxon>Metazoa</taxon>
        <taxon>Chordata</taxon>
        <taxon>Craniata</taxon>
        <taxon>Vertebrata</taxon>
        <taxon>Euteleostomi</taxon>
        <taxon>Mammalia</taxon>
        <taxon>Eutheria</taxon>
        <taxon>Euarchontoglires</taxon>
        <taxon>Primates</taxon>
        <taxon>Haplorrhini</taxon>
        <taxon>Catarrhini</taxon>
        <taxon>Hominidae</taxon>
        <taxon>Pan</taxon>
    </lineage>
</organism>
<dbReference type="SUPFAM" id="SSF57667">
    <property type="entry name" value="beta-beta-alpha zinc fingers"/>
    <property type="match status" value="1"/>
</dbReference>
<proteinExistence type="predicted"/>